<evidence type="ECO:0000256" key="8">
    <source>
        <dbReference type="ARBA" id="ARBA00023154"/>
    </source>
</evidence>
<evidence type="ECO:0000256" key="15">
    <source>
        <dbReference type="PIRSR" id="PIRSR001365-2"/>
    </source>
</evidence>
<evidence type="ECO:0000256" key="9">
    <source>
        <dbReference type="ARBA" id="ARBA00023239"/>
    </source>
</evidence>
<feature type="binding site" evidence="12 15">
    <location>
        <position position="49"/>
    </location>
    <ligand>
        <name>pyruvate</name>
        <dbReference type="ChEBI" id="CHEBI:15361"/>
    </ligand>
</feature>
<dbReference type="CDD" id="cd00950">
    <property type="entry name" value="DHDPS"/>
    <property type="match status" value="1"/>
</dbReference>
<feature type="active site" description="Schiff-base intermediate with substrate" evidence="12 14">
    <location>
        <position position="167"/>
    </location>
</feature>
<dbReference type="HAMAP" id="MF_00418">
    <property type="entry name" value="DapA"/>
    <property type="match status" value="1"/>
</dbReference>
<feature type="binding site" evidence="12 15">
    <location>
        <position position="209"/>
    </location>
    <ligand>
        <name>pyruvate</name>
        <dbReference type="ChEBI" id="CHEBI:15361"/>
    </ligand>
</feature>
<comment type="pathway">
    <text evidence="2 12">Amino-acid biosynthesis; L-lysine biosynthesis via DAP pathway; (S)-tetrahydrodipicolinate from L-aspartate: step 3/4.</text>
</comment>
<dbReference type="Proteomes" id="UP000006844">
    <property type="component" value="Chromosome"/>
</dbReference>
<dbReference type="InterPro" id="IPR013785">
    <property type="entry name" value="Aldolase_TIM"/>
</dbReference>
<sequence>MDTLQLSGCGTALVTPFNADGSVDENTLHSLVHWQIESGIRLIVVCGSTGEASTLTDEETLAVARMAISTAASRASVFVGCTHNSTLEAVKRAKRIAKLSGVGGILTACPYYNKPSQEGMYLHFQAIALAVAPVPVLLYNVPSRTSSNLLPETVLRLSAIANIVGIKESSGNLGQIGDLLTTLPRGFRVFCGDDALTLPVIAAGGVGLISVASNAAPAMMNQMVDAALANDWPVARRIQRQTARFVREIFSEPSPGPIKAVLTAMGKIDGDTLRLPMTPVTFPTRRRLESTAGELGLLVNAPQTSENLRMF</sequence>
<dbReference type="PRINTS" id="PR00146">
    <property type="entry name" value="DHPICSNTHASE"/>
</dbReference>
<dbReference type="EMBL" id="CP002467">
    <property type="protein sequence ID" value="ADV81686.1"/>
    <property type="molecule type" value="Genomic_DNA"/>
</dbReference>
<dbReference type="KEGG" id="tsa:AciPR4_0853"/>
<dbReference type="RefSeq" id="WP_013567419.1">
    <property type="nucleotide sequence ID" value="NC_014963.1"/>
</dbReference>
<dbReference type="eggNOG" id="COG0329">
    <property type="taxonomic scope" value="Bacteria"/>
</dbReference>
<evidence type="ECO:0000256" key="6">
    <source>
        <dbReference type="ARBA" id="ARBA00022605"/>
    </source>
</evidence>
<evidence type="ECO:0000313" key="17">
    <source>
        <dbReference type="Proteomes" id="UP000006844"/>
    </source>
</evidence>
<dbReference type="STRING" id="401053.AciPR4_0853"/>
<evidence type="ECO:0000256" key="2">
    <source>
        <dbReference type="ARBA" id="ARBA00005120"/>
    </source>
</evidence>
<dbReference type="InterPro" id="IPR020625">
    <property type="entry name" value="Schiff_base-form_aldolases_AS"/>
</dbReference>
<dbReference type="GO" id="GO:0008840">
    <property type="term" value="F:4-hydroxy-tetrahydrodipicolinate synthase activity"/>
    <property type="evidence" value="ECO:0007669"/>
    <property type="project" value="UniProtKB-UniRule"/>
</dbReference>
<evidence type="ECO:0000256" key="11">
    <source>
        <dbReference type="ARBA" id="ARBA00047836"/>
    </source>
</evidence>
<dbReference type="PROSITE" id="PS00666">
    <property type="entry name" value="DHDPS_2"/>
    <property type="match status" value="1"/>
</dbReference>
<keyword evidence="17" id="KW-1185">Reference proteome</keyword>
<evidence type="ECO:0000256" key="12">
    <source>
        <dbReference type="HAMAP-Rule" id="MF_00418"/>
    </source>
</evidence>
<dbReference type="NCBIfam" id="TIGR00674">
    <property type="entry name" value="dapA"/>
    <property type="match status" value="1"/>
</dbReference>
<organism evidence="16 17">
    <name type="scientific">Terriglobus saanensis (strain ATCC BAA-1853 / DSM 23119 / SP1PR4)</name>
    <dbReference type="NCBI Taxonomy" id="401053"/>
    <lineage>
        <taxon>Bacteria</taxon>
        <taxon>Pseudomonadati</taxon>
        <taxon>Acidobacteriota</taxon>
        <taxon>Terriglobia</taxon>
        <taxon>Terriglobales</taxon>
        <taxon>Acidobacteriaceae</taxon>
        <taxon>Terriglobus</taxon>
    </lineage>
</organism>
<comment type="function">
    <text evidence="1 12">Catalyzes the condensation of (S)-aspartate-beta-semialdehyde [(S)-ASA] and pyruvate to 4-hydroxy-tetrahydrodipicolinate (HTPA).</text>
</comment>
<keyword evidence="9 12" id="KW-0456">Lyase</keyword>
<name>E8V746_TERSS</name>
<proteinExistence type="inferred from homology"/>
<dbReference type="SMART" id="SM01130">
    <property type="entry name" value="DHDPS"/>
    <property type="match status" value="1"/>
</dbReference>
<evidence type="ECO:0000256" key="3">
    <source>
        <dbReference type="ARBA" id="ARBA00007592"/>
    </source>
</evidence>
<dbReference type="PANTHER" id="PTHR12128">
    <property type="entry name" value="DIHYDRODIPICOLINATE SYNTHASE"/>
    <property type="match status" value="1"/>
</dbReference>
<evidence type="ECO:0000256" key="7">
    <source>
        <dbReference type="ARBA" id="ARBA00022915"/>
    </source>
</evidence>
<keyword evidence="5 12" id="KW-0963">Cytoplasm</keyword>
<feature type="site" description="Part of a proton relay during catalysis" evidence="12">
    <location>
        <position position="48"/>
    </location>
</feature>
<dbReference type="SUPFAM" id="SSF51569">
    <property type="entry name" value="Aldolase"/>
    <property type="match status" value="1"/>
</dbReference>
<evidence type="ECO:0000256" key="10">
    <source>
        <dbReference type="ARBA" id="ARBA00023270"/>
    </source>
</evidence>
<accession>E8V746</accession>
<dbReference type="PANTHER" id="PTHR12128:SF66">
    <property type="entry name" value="4-HYDROXY-2-OXOGLUTARATE ALDOLASE, MITOCHONDRIAL"/>
    <property type="match status" value="1"/>
</dbReference>
<evidence type="ECO:0000256" key="4">
    <source>
        <dbReference type="ARBA" id="ARBA00012086"/>
    </source>
</evidence>
<feature type="site" description="Part of a proton relay during catalysis" evidence="12">
    <location>
        <position position="112"/>
    </location>
</feature>
<comment type="similarity">
    <text evidence="3 12 13">Belongs to the DapA family.</text>
</comment>
<evidence type="ECO:0000256" key="5">
    <source>
        <dbReference type="ARBA" id="ARBA00022490"/>
    </source>
</evidence>
<feature type="active site" description="Proton donor/acceptor" evidence="12 14">
    <location>
        <position position="139"/>
    </location>
</feature>
<keyword evidence="6 12" id="KW-0028">Amino-acid biosynthesis</keyword>
<keyword evidence="10 12" id="KW-0704">Schiff base</keyword>
<comment type="caution">
    <text evidence="12">Was originally thought to be a dihydrodipicolinate synthase (DHDPS), catalyzing the condensation of (S)-aspartate-beta-semialdehyde [(S)-ASA] and pyruvate to dihydrodipicolinate (DHDP). However, it was shown in E.coli that the product of the enzymatic reaction is not dihydrodipicolinate but in fact (4S)-4-hydroxy-2,3,4,5-tetrahydro-(2S)-dipicolinic acid (HTPA), and that the consecutive dehydration reaction leading to DHDP is not spontaneous but catalyzed by DapB.</text>
</comment>
<comment type="subcellular location">
    <subcellularLocation>
        <location evidence="12">Cytoplasm</location>
    </subcellularLocation>
</comment>
<evidence type="ECO:0000256" key="13">
    <source>
        <dbReference type="PIRNR" id="PIRNR001365"/>
    </source>
</evidence>
<evidence type="ECO:0000256" key="1">
    <source>
        <dbReference type="ARBA" id="ARBA00003294"/>
    </source>
</evidence>
<evidence type="ECO:0000256" key="14">
    <source>
        <dbReference type="PIRSR" id="PIRSR001365-1"/>
    </source>
</evidence>
<comment type="subunit">
    <text evidence="12">Homotetramer; dimer of dimers.</text>
</comment>
<reference evidence="16 17" key="1">
    <citation type="journal article" date="2012" name="Stand. Genomic Sci.">
        <title>Complete genome sequence of Terriglobus saanensis type strain SP1PR4(T), an Acidobacteria from tundra soil.</title>
        <authorList>
            <person name="Rawat S.R."/>
            <person name="Mannisto M.K."/>
            <person name="Starovoytov V."/>
            <person name="Goodwin L."/>
            <person name="Nolan M."/>
            <person name="Hauser L."/>
            <person name="Land M."/>
            <person name="Davenport K.W."/>
            <person name="Woyke T."/>
            <person name="Haggblom M.M."/>
        </authorList>
    </citation>
    <scope>NUCLEOTIDE SEQUENCE</scope>
    <source>
        <strain evidence="17">ATCC BAA-1853 / DSM 23119 / SP1PR4</strain>
    </source>
</reference>
<dbReference type="InterPro" id="IPR005263">
    <property type="entry name" value="DapA"/>
</dbReference>
<dbReference type="Pfam" id="PF00701">
    <property type="entry name" value="DHDPS"/>
    <property type="match status" value="1"/>
</dbReference>
<keyword evidence="7 12" id="KW-0220">Diaminopimelate biosynthesis</keyword>
<protein>
    <recommendedName>
        <fullName evidence="4 12">4-hydroxy-tetrahydrodipicolinate synthase</fullName>
        <shortName evidence="12">HTPA synthase</shortName>
        <ecNumber evidence="4 12">4.3.3.7</ecNumber>
    </recommendedName>
</protein>
<dbReference type="EC" id="4.3.3.7" evidence="4 12"/>
<dbReference type="GO" id="GO:0005829">
    <property type="term" value="C:cytosol"/>
    <property type="evidence" value="ECO:0007669"/>
    <property type="project" value="TreeGrafter"/>
</dbReference>
<keyword evidence="8 12" id="KW-0457">Lysine biosynthesis</keyword>
<dbReference type="GO" id="GO:0009089">
    <property type="term" value="P:lysine biosynthetic process via diaminopimelate"/>
    <property type="evidence" value="ECO:0007669"/>
    <property type="project" value="UniProtKB-UniRule"/>
</dbReference>
<dbReference type="PIRSF" id="PIRSF001365">
    <property type="entry name" value="DHDPS"/>
    <property type="match status" value="1"/>
</dbReference>
<dbReference type="GO" id="GO:0019877">
    <property type="term" value="P:diaminopimelate biosynthetic process"/>
    <property type="evidence" value="ECO:0007669"/>
    <property type="project" value="UniProtKB-UniRule"/>
</dbReference>
<dbReference type="Gene3D" id="3.20.20.70">
    <property type="entry name" value="Aldolase class I"/>
    <property type="match status" value="1"/>
</dbReference>
<evidence type="ECO:0000313" key="16">
    <source>
        <dbReference type="EMBL" id="ADV81686.1"/>
    </source>
</evidence>
<dbReference type="AlphaFoldDB" id="E8V746"/>
<dbReference type="InterPro" id="IPR002220">
    <property type="entry name" value="DapA-like"/>
</dbReference>
<dbReference type="UniPathway" id="UPA00034">
    <property type="reaction ID" value="UER00017"/>
</dbReference>
<dbReference type="HOGENOM" id="CLU_049343_7_0_0"/>
<comment type="catalytic activity">
    <reaction evidence="11 12">
        <text>L-aspartate 4-semialdehyde + pyruvate = (2S,4S)-4-hydroxy-2,3,4,5-tetrahydrodipicolinate + H2O + H(+)</text>
        <dbReference type="Rhea" id="RHEA:34171"/>
        <dbReference type="ChEBI" id="CHEBI:15361"/>
        <dbReference type="ChEBI" id="CHEBI:15377"/>
        <dbReference type="ChEBI" id="CHEBI:15378"/>
        <dbReference type="ChEBI" id="CHEBI:67139"/>
        <dbReference type="ChEBI" id="CHEBI:537519"/>
        <dbReference type="EC" id="4.3.3.7"/>
    </reaction>
</comment>
<gene>
    <name evidence="12" type="primary">dapA</name>
    <name evidence="16" type="ordered locus">AciPR4_0853</name>
</gene>